<keyword evidence="2 7" id="KW-0227">DNA damage</keyword>
<dbReference type="InterPro" id="IPR006171">
    <property type="entry name" value="TOPRIM_dom"/>
</dbReference>
<dbReference type="NCBIfam" id="TIGR00615">
    <property type="entry name" value="recR"/>
    <property type="match status" value="1"/>
</dbReference>
<protein>
    <recommendedName>
        <fullName evidence="7">Recombination protein RecR</fullName>
    </recommendedName>
</protein>
<evidence type="ECO:0000256" key="5">
    <source>
        <dbReference type="ARBA" id="ARBA00023172"/>
    </source>
</evidence>
<keyword evidence="6 7" id="KW-0234">DNA repair</keyword>
<accession>A0A1F8FRW8</accession>
<dbReference type="PANTHER" id="PTHR30446:SF0">
    <property type="entry name" value="RECOMBINATION PROTEIN RECR"/>
    <property type="match status" value="1"/>
</dbReference>
<dbReference type="InterPro" id="IPR023627">
    <property type="entry name" value="Rcmb_RecR"/>
</dbReference>
<comment type="caution">
    <text evidence="9">The sequence shown here is derived from an EMBL/GenBank/DDBJ whole genome shotgun (WGS) entry which is preliminary data.</text>
</comment>
<dbReference type="EMBL" id="MGJV01000007">
    <property type="protein sequence ID" value="OGN15771.1"/>
    <property type="molecule type" value="Genomic_DNA"/>
</dbReference>
<dbReference type="AlphaFoldDB" id="A0A1F8FRW8"/>
<comment type="caution">
    <text evidence="7">Lacks conserved residue(s) required for the propagation of feature annotation.</text>
</comment>
<dbReference type="SUPFAM" id="SSF111304">
    <property type="entry name" value="Recombination protein RecR"/>
    <property type="match status" value="1"/>
</dbReference>
<dbReference type="Gene3D" id="1.10.8.420">
    <property type="entry name" value="RecR Domain 1"/>
    <property type="match status" value="1"/>
</dbReference>
<dbReference type="InterPro" id="IPR034137">
    <property type="entry name" value="TOPRIM_RecR"/>
</dbReference>
<dbReference type="GO" id="GO:0008270">
    <property type="term" value="F:zinc ion binding"/>
    <property type="evidence" value="ECO:0007669"/>
    <property type="project" value="UniProtKB-KW"/>
</dbReference>
<dbReference type="CDD" id="cd01025">
    <property type="entry name" value="TOPRIM_recR"/>
    <property type="match status" value="1"/>
</dbReference>
<organism evidence="9 10">
    <name type="scientific">Candidatus Yanofskybacteria bacterium RIFCSPHIGHO2_02_FULL_43_22</name>
    <dbReference type="NCBI Taxonomy" id="1802681"/>
    <lineage>
        <taxon>Bacteria</taxon>
        <taxon>Candidatus Yanofskyibacteriota</taxon>
    </lineage>
</organism>
<evidence type="ECO:0000256" key="7">
    <source>
        <dbReference type="HAMAP-Rule" id="MF_00017"/>
    </source>
</evidence>
<keyword evidence="5 7" id="KW-0233">DNA recombination</keyword>
<dbReference type="Proteomes" id="UP000176581">
    <property type="component" value="Unassembled WGS sequence"/>
</dbReference>
<evidence type="ECO:0000256" key="2">
    <source>
        <dbReference type="ARBA" id="ARBA00022763"/>
    </source>
</evidence>
<evidence type="ECO:0000256" key="1">
    <source>
        <dbReference type="ARBA" id="ARBA00022723"/>
    </source>
</evidence>
<evidence type="ECO:0000256" key="4">
    <source>
        <dbReference type="ARBA" id="ARBA00022833"/>
    </source>
</evidence>
<evidence type="ECO:0000256" key="3">
    <source>
        <dbReference type="ARBA" id="ARBA00022771"/>
    </source>
</evidence>
<dbReference type="SMART" id="SM00493">
    <property type="entry name" value="TOPRIM"/>
    <property type="match status" value="1"/>
</dbReference>
<dbReference type="PANTHER" id="PTHR30446">
    <property type="entry name" value="RECOMBINATION PROTEIN RECR"/>
    <property type="match status" value="1"/>
</dbReference>
<reference evidence="9 10" key="1">
    <citation type="journal article" date="2016" name="Nat. Commun.">
        <title>Thousands of microbial genomes shed light on interconnected biogeochemical processes in an aquifer system.</title>
        <authorList>
            <person name="Anantharaman K."/>
            <person name="Brown C.T."/>
            <person name="Hug L.A."/>
            <person name="Sharon I."/>
            <person name="Castelle C.J."/>
            <person name="Probst A.J."/>
            <person name="Thomas B.C."/>
            <person name="Singh A."/>
            <person name="Wilkins M.J."/>
            <person name="Karaoz U."/>
            <person name="Brodie E.L."/>
            <person name="Williams K.H."/>
            <person name="Hubbard S.S."/>
            <person name="Banfield J.F."/>
        </authorList>
    </citation>
    <scope>NUCLEOTIDE SEQUENCE [LARGE SCALE GENOMIC DNA]</scope>
</reference>
<evidence type="ECO:0000259" key="8">
    <source>
        <dbReference type="PROSITE" id="PS50880"/>
    </source>
</evidence>
<dbReference type="Pfam" id="PF21175">
    <property type="entry name" value="RecR_C"/>
    <property type="match status" value="1"/>
</dbReference>
<dbReference type="PROSITE" id="PS50880">
    <property type="entry name" value="TOPRIM"/>
    <property type="match status" value="1"/>
</dbReference>
<sequence length="204" mass="22614">MNQKFKQLVKLFQSLPGVGPRQATRFVIALLERPEENLGELGESISNLKRDVGFCGECFNISDPSAQTGNSHCHICYDTKRDKGEIMVVEKVTDLESIEKTGLYKGLYHVLGGAINPLDKITPASLRMKELENRLDKLSINSKVELIIATNPNAPGETTALYLRDLFTNKKGVSITRLGRGLASGSNLEYADEITLKNALDYRK</sequence>
<proteinExistence type="inferred from homology"/>
<dbReference type="Gene3D" id="3.40.1360.10">
    <property type="match status" value="1"/>
</dbReference>
<dbReference type="InterPro" id="IPR000093">
    <property type="entry name" value="DNA_Rcmb_RecR"/>
</dbReference>
<comment type="similarity">
    <text evidence="7">Belongs to the RecR family.</text>
</comment>
<gene>
    <name evidence="7" type="primary">recR</name>
    <name evidence="9" type="ORF">A3J47_00125</name>
</gene>
<evidence type="ECO:0000256" key="6">
    <source>
        <dbReference type="ARBA" id="ARBA00023204"/>
    </source>
</evidence>
<keyword evidence="1 7" id="KW-0479">Metal-binding</keyword>
<evidence type="ECO:0000313" key="9">
    <source>
        <dbReference type="EMBL" id="OGN15771.1"/>
    </source>
</evidence>
<dbReference type="Pfam" id="PF21176">
    <property type="entry name" value="RecR_HhH"/>
    <property type="match status" value="1"/>
</dbReference>
<name>A0A1F8FRW8_9BACT</name>
<comment type="function">
    <text evidence="7">May play a role in DNA repair. It seems to be involved in an RecBC-independent recombinational process of DNA repair. It may act with RecF and RecO.</text>
</comment>
<dbReference type="HAMAP" id="MF_00017">
    <property type="entry name" value="RecR"/>
    <property type="match status" value="1"/>
</dbReference>
<dbReference type="GO" id="GO:0006310">
    <property type="term" value="P:DNA recombination"/>
    <property type="evidence" value="ECO:0007669"/>
    <property type="project" value="UniProtKB-UniRule"/>
</dbReference>
<dbReference type="GO" id="GO:0003677">
    <property type="term" value="F:DNA binding"/>
    <property type="evidence" value="ECO:0007669"/>
    <property type="project" value="UniProtKB-UniRule"/>
</dbReference>
<feature type="domain" description="Toprim" evidence="8">
    <location>
        <begin position="84"/>
        <end position="183"/>
    </location>
</feature>
<keyword evidence="4 7" id="KW-0862">Zinc</keyword>
<dbReference type="GO" id="GO:0006281">
    <property type="term" value="P:DNA repair"/>
    <property type="evidence" value="ECO:0007669"/>
    <property type="project" value="UniProtKB-UniRule"/>
</dbReference>
<evidence type="ECO:0000313" key="10">
    <source>
        <dbReference type="Proteomes" id="UP000176581"/>
    </source>
</evidence>
<dbReference type="Pfam" id="PF13662">
    <property type="entry name" value="Toprim_4"/>
    <property type="match status" value="1"/>
</dbReference>
<keyword evidence="3 7" id="KW-0863">Zinc-finger</keyword>